<dbReference type="EMBL" id="JACHGF010000014">
    <property type="protein sequence ID" value="MBB5287131.1"/>
    <property type="molecule type" value="Genomic_DNA"/>
</dbReference>
<keyword evidence="1" id="KW-1133">Transmembrane helix</keyword>
<evidence type="ECO:0000313" key="4">
    <source>
        <dbReference type="Proteomes" id="UP000557307"/>
    </source>
</evidence>
<dbReference type="AlphaFoldDB" id="A0A840TT49"/>
<keyword evidence="2" id="KW-0732">Signal</keyword>
<dbReference type="RefSeq" id="WP_184178930.1">
    <property type="nucleotide sequence ID" value="NZ_JACHGF010000014.1"/>
</dbReference>
<name>A0A840TT49_9BACT</name>
<gene>
    <name evidence="3" type="ORF">HNQ92_005293</name>
</gene>
<evidence type="ECO:0000256" key="1">
    <source>
        <dbReference type="SAM" id="Phobius"/>
    </source>
</evidence>
<reference evidence="3 4" key="1">
    <citation type="submission" date="2020-08" db="EMBL/GenBank/DDBJ databases">
        <title>Genomic Encyclopedia of Type Strains, Phase IV (KMG-IV): sequencing the most valuable type-strain genomes for metagenomic binning, comparative biology and taxonomic classification.</title>
        <authorList>
            <person name="Goeker M."/>
        </authorList>
    </citation>
    <scope>NUCLEOTIDE SEQUENCE [LARGE SCALE GENOMIC DNA]</scope>
    <source>
        <strain evidence="3 4">DSM 105074</strain>
    </source>
</reference>
<feature type="chain" id="PRO_5032759794" evidence="2">
    <location>
        <begin position="24"/>
        <end position="231"/>
    </location>
</feature>
<keyword evidence="1" id="KW-0812">Transmembrane</keyword>
<sequence length="231" mass="25059">MKPYLKFLMGALLLILVASVTQATGNVMTGLAAGSVAVAGLQHLAGVSLIEIQGLATAALIGIKRKSQNPTMGGAKRLYIVLTEDLEEEFLTYALALTTGEFSGAIPLLDGKKFVELEAWYDSTKFDTEMKIGTGFTQSVEFKFLGYYAETVKLSALLYETPVNVIVQGNDDKLYYIGQKYIPMMFEMKGVMPEKGTSRKETTFTAKQDGMLVPVMPLAATVTFEVAPLVA</sequence>
<comment type="caution">
    <text evidence="3">The sequence shown here is derived from an EMBL/GenBank/DDBJ whole genome shotgun (WGS) entry which is preliminary data.</text>
</comment>
<evidence type="ECO:0000256" key="2">
    <source>
        <dbReference type="SAM" id="SignalP"/>
    </source>
</evidence>
<feature type="transmembrane region" description="Helical" evidence="1">
    <location>
        <begin position="39"/>
        <end position="63"/>
    </location>
</feature>
<evidence type="ECO:0000313" key="3">
    <source>
        <dbReference type="EMBL" id="MBB5287131.1"/>
    </source>
</evidence>
<organism evidence="3 4">
    <name type="scientific">Rhabdobacter roseus</name>
    <dbReference type="NCBI Taxonomy" id="1655419"/>
    <lineage>
        <taxon>Bacteria</taxon>
        <taxon>Pseudomonadati</taxon>
        <taxon>Bacteroidota</taxon>
        <taxon>Cytophagia</taxon>
        <taxon>Cytophagales</taxon>
        <taxon>Cytophagaceae</taxon>
        <taxon>Rhabdobacter</taxon>
    </lineage>
</organism>
<keyword evidence="4" id="KW-1185">Reference proteome</keyword>
<feature type="signal peptide" evidence="2">
    <location>
        <begin position="1"/>
        <end position="23"/>
    </location>
</feature>
<dbReference type="Proteomes" id="UP000557307">
    <property type="component" value="Unassembled WGS sequence"/>
</dbReference>
<accession>A0A840TT49</accession>
<proteinExistence type="predicted"/>
<keyword evidence="1" id="KW-0472">Membrane</keyword>
<protein>
    <submittedName>
        <fullName evidence="3">Uncharacterized protein</fullName>
    </submittedName>
</protein>